<evidence type="ECO:0000256" key="3">
    <source>
        <dbReference type="ARBA" id="ARBA00022475"/>
    </source>
</evidence>
<dbReference type="InterPro" id="IPR002921">
    <property type="entry name" value="Fungal_lipase-type"/>
</dbReference>
<keyword evidence="4" id="KW-0597">Phosphoprotein</keyword>
<evidence type="ECO:0000256" key="14">
    <source>
        <dbReference type="ARBA" id="ARBA00026104"/>
    </source>
</evidence>
<keyword evidence="10 16" id="KW-1133">Transmembrane helix</keyword>
<feature type="transmembrane region" description="Helical" evidence="16">
    <location>
        <begin position="100"/>
        <end position="122"/>
    </location>
</feature>
<feature type="compositionally biased region" description="Polar residues" evidence="15">
    <location>
        <begin position="329"/>
        <end position="340"/>
    </location>
</feature>
<feature type="compositionally biased region" description="Basic and acidic residues" evidence="15">
    <location>
        <begin position="656"/>
        <end position="669"/>
    </location>
</feature>
<keyword evidence="19" id="KW-1185">Reference proteome</keyword>
<name>A0AAW1RWN5_9CHLO</name>
<dbReference type="SUPFAM" id="SSF53474">
    <property type="entry name" value="alpha/beta-Hydrolases"/>
    <property type="match status" value="1"/>
</dbReference>
<keyword evidence="9" id="KW-0442">Lipid degradation</keyword>
<dbReference type="GO" id="GO:0016042">
    <property type="term" value="P:lipid catabolic process"/>
    <property type="evidence" value="ECO:0007669"/>
    <property type="project" value="UniProtKB-KW"/>
</dbReference>
<evidence type="ECO:0000313" key="19">
    <source>
        <dbReference type="Proteomes" id="UP001438707"/>
    </source>
</evidence>
<comment type="caution">
    <text evidence="18">The sequence shown here is derived from an EMBL/GenBank/DDBJ whole genome shotgun (WGS) entry which is preliminary data.</text>
</comment>
<feature type="compositionally biased region" description="Polar residues" evidence="15">
    <location>
        <begin position="299"/>
        <end position="309"/>
    </location>
</feature>
<dbReference type="GO" id="GO:0016298">
    <property type="term" value="F:lipase activity"/>
    <property type="evidence" value="ECO:0007669"/>
    <property type="project" value="TreeGrafter"/>
</dbReference>
<dbReference type="PANTHER" id="PTHR45792">
    <property type="entry name" value="DIACYLGLYCEROL LIPASE HOMOLOG-RELATED"/>
    <property type="match status" value="1"/>
</dbReference>
<evidence type="ECO:0000256" key="13">
    <source>
        <dbReference type="ARBA" id="ARBA00024531"/>
    </source>
</evidence>
<evidence type="ECO:0000256" key="11">
    <source>
        <dbReference type="ARBA" id="ARBA00023098"/>
    </source>
</evidence>
<proteinExistence type="predicted"/>
<keyword evidence="8" id="KW-0106">Calcium</keyword>
<feature type="region of interest" description="Disordered" evidence="15">
    <location>
        <begin position="250"/>
        <end position="275"/>
    </location>
</feature>
<feature type="compositionally biased region" description="Low complexity" evidence="15">
    <location>
        <begin position="310"/>
        <end position="324"/>
    </location>
</feature>
<dbReference type="EC" id="3.1.1.116" evidence="14"/>
<dbReference type="PANTHER" id="PTHR45792:SF8">
    <property type="entry name" value="DIACYLGLYCEROL LIPASE-ALPHA"/>
    <property type="match status" value="1"/>
</dbReference>
<keyword evidence="11" id="KW-0443">Lipid metabolism</keyword>
<dbReference type="Gene3D" id="3.40.50.1820">
    <property type="entry name" value="alpha/beta hydrolase"/>
    <property type="match status" value="2"/>
</dbReference>
<keyword evidence="6" id="KW-0479">Metal-binding</keyword>
<keyword evidence="5 16" id="KW-0812">Transmembrane</keyword>
<dbReference type="GO" id="GO:0005886">
    <property type="term" value="C:plasma membrane"/>
    <property type="evidence" value="ECO:0007669"/>
    <property type="project" value="UniProtKB-SubCell"/>
</dbReference>
<accession>A0AAW1RWN5</accession>
<evidence type="ECO:0000256" key="1">
    <source>
        <dbReference type="ARBA" id="ARBA00001913"/>
    </source>
</evidence>
<feature type="transmembrane region" description="Helical" evidence="16">
    <location>
        <begin position="212"/>
        <end position="233"/>
    </location>
</feature>
<keyword evidence="7" id="KW-0378">Hydrolase</keyword>
<evidence type="ECO:0000256" key="4">
    <source>
        <dbReference type="ARBA" id="ARBA00022553"/>
    </source>
</evidence>
<dbReference type="GO" id="GO:0046872">
    <property type="term" value="F:metal ion binding"/>
    <property type="evidence" value="ECO:0007669"/>
    <property type="project" value="UniProtKB-KW"/>
</dbReference>
<evidence type="ECO:0000313" key="18">
    <source>
        <dbReference type="EMBL" id="KAK9837823.1"/>
    </source>
</evidence>
<evidence type="ECO:0000256" key="10">
    <source>
        <dbReference type="ARBA" id="ARBA00022989"/>
    </source>
</evidence>
<gene>
    <name evidence="18" type="ORF">WJX74_005815</name>
</gene>
<feature type="transmembrane region" description="Helical" evidence="16">
    <location>
        <begin position="58"/>
        <end position="80"/>
    </location>
</feature>
<feature type="transmembrane region" description="Helical" evidence="16">
    <location>
        <begin position="20"/>
        <end position="46"/>
    </location>
</feature>
<evidence type="ECO:0000259" key="17">
    <source>
        <dbReference type="Pfam" id="PF01764"/>
    </source>
</evidence>
<feature type="transmembrane region" description="Helical" evidence="16">
    <location>
        <begin position="142"/>
        <end position="164"/>
    </location>
</feature>
<keyword evidence="12 16" id="KW-0472">Membrane</keyword>
<evidence type="ECO:0000256" key="8">
    <source>
        <dbReference type="ARBA" id="ARBA00022837"/>
    </source>
</evidence>
<dbReference type="EMBL" id="JALJOS010000006">
    <property type="protein sequence ID" value="KAK9837823.1"/>
    <property type="molecule type" value="Genomic_DNA"/>
</dbReference>
<dbReference type="AlphaFoldDB" id="A0AAW1RWN5"/>
<evidence type="ECO:0000256" key="2">
    <source>
        <dbReference type="ARBA" id="ARBA00004651"/>
    </source>
</evidence>
<evidence type="ECO:0000256" key="6">
    <source>
        <dbReference type="ARBA" id="ARBA00022723"/>
    </source>
</evidence>
<evidence type="ECO:0000256" key="16">
    <source>
        <dbReference type="SAM" id="Phobius"/>
    </source>
</evidence>
<reference evidence="18 19" key="1">
    <citation type="journal article" date="2024" name="Nat. Commun.">
        <title>Phylogenomics reveals the evolutionary origins of lichenization in chlorophyte algae.</title>
        <authorList>
            <person name="Puginier C."/>
            <person name="Libourel C."/>
            <person name="Otte J."/>
            <person name="Skaloud P."/>
            <person name="Haon M."/>
            <person name="Grisel S."/>
            <person name="Petersen M."/>
            <person name="Berrin J.G."/>
            <person name="Delaux P.M."/>
            <person name="Dal Grande F."/>
            <person name="Keller J."/>
        </authorList>
    </citation>
    <scope>NUCLEOTIDE SEQUENCE [LARGE SCALE GENOMIC DNA]</scope>
    <source>
        <strain evidence="18 19">SAG 2145</strain>
    </source>
</reference>
<dbReference type="InterPro" id="IPR052214">
    <property type="entry name" value="DAG_Lipase-Related"/>
</dbReference>
<sequence>MPSFSLYGRKWHVGADDAPVFAAFGVLFHAFWLVLITYTAADLLAMPHVCTSQARKDIMAVAGLMICFVLGFVLEVSLIYEGCKGTIFQLSKRHYMGTLVTLRFIVVALETAMTAYGTYVVFFTSVECIVSETEQWNPQREIMVLIIMTWAFQALTLLNAFIWYNAWPEHHVPEQWENRFMWIGRWLCCQPSDAGQTRQQSLRRIARWVTTLVAHVDLTASDVAIGLVLVATLQRSRRRQHLRRCVQEATVSAADQQHQRNESASGEGLRPAISGLAAEDRTGSIIYTDEEKDAVLVPRSQQGRRTSSLQPEGAQSGPAGASASEPHRQQAQPPARSSVQLKPEEAGSSNENASSIPAQLQDYVRQMKEQQDACITPSGMDQPLREALPSDEVVQSYTGRHWHVSHAELEEAAHFALYAEAAYGVEATRPSRISRWTNEVQIAWRQRKRRKGRTGAVNTDQLGTLYERLSHEAIQESTAAAGGELLYVSFHNQELAHLPYFLTLDHHTKSVVVAVRGTATMEDVVTDSVAQPEALQDWLPEDIHKEAAQCSEGFHAHGGIMEAAKHVLQDLDQHGLLPHLLEGSSCTPHPGPDSKPSPDHAGGSSPKHAEPSHQDESLLGSSSSQKDSQGVISSFPVSPSSTEESEDDFEPGSPAGHDRGERLQGEKTEATSGGTKVDSRPGTEGRWVAETMNRKLDCKGWRLVVTGHSLGAGVATLIALALRARFPDVHCYAFSPPGGMVNQGLGKFMEPFVTSMVVGKDMVPRMSMPNLARMIDQMVAALALCKHNKARLLAGGLTVRWRHNRARQLFWRYDQLPEECLQVLEEYRADIETRSSMLEMVPPGRLIFLRPHKVDGKRIDWDAVWLDALDIIKEGILISPKMYEDHYLNSLRDALETAKMKAAATREAQLEEGSYVAPELVEGLQRPG</sequence>
<evidence type="ECO:0000256" key="15">
    <source>
        <dbReference type="SAM" id="MobiDB-lite"/>
    </source>
</evidence>
<evidence type="ECO:0000256" key="7">
    <source>
        <dbReference type="ARBA" id="ARBA00022801"/>
    </source>
</evidence>
<dbReference type="Pfam" id="PF01764">
    <property type="entry name" value="Lipase_3"/>
    <property type="match status" value="1"/>
</dbReference>
<feature type="compositionally biased region" description="Low complexity" evidence="15">
    <location>
        <begin position="617"/>
        <end position="634"/>
    </location>
</feature>
<comment type="subcellular location">
    <subcellularLocation>
        <location evidence="2">Cell membrane</location>
        <topology evidence="2">Multi-pass membrane protein</topology>
    </subcellularLocation>
</comment>
<feature type="region of interest" description="Disordered" evidence="15">
    <location>
        <begin position="579"/>
        <end position="685"/>
    </location>
</feature>
<organism evidence="18 19">
    <name type="scientific">Apatococcus lobatus</name>
    <dbReference type="NCBI Taxonomy" id="904363"/>
    <lineage>
        <taxon>Eukaryota</taxon>
        <taxon>Viridiplantae</taxon>
        <taxon>Chlorophyta</taxon>
        <taxon>core chlorophytes</taxon>
        <taxon>Trebouxiophyceae</taxon>
        <taxon>Chlorellales</taxon>
        <taxon>Chlorellaceae</taxon>
        <taxon>Apatococcus</taxon>
    </lineage>
</organism>
<feature type="region of interest" description="Disordered" evidence="15">
    <location>
        <begin position="289"/>
        <end position="356"/>
    </location>
</feature>
<keyword evidence="3" id="KW-1003">Cell membrane</keyword>
<feature type="domain" description="Fungal lipase-type" evidence="17">
    <location>
        <begin position="700"/>
        <end position="768"/>
    </location>
</feature>
<evidence type="ECO:0000256" key="5">
    <source>
        <dbReference type="ARBA" id="ARBA00022692"/>
    </source>
</evidence>
<protein>
    <recommendedName>
        <fullName evidence="14">sn-1-specific diacylglycerol lipase</fullName>
        <ecNumber evidence="14">3.1.1.116</ecNumber>
    </recommendedName>
</protein>
<feature type="compositionally biased region" description="Basic and acidic residues" evidence="15">
    <location>
        <begin position="607"/>
        <end position="616"/>
    </location>
</feature>
<dbReference type="Proteomes" id="UP001438707">
    <property type="component" value="Unassembled WGS sequence"/>
</dbReference>
<comment type="cofactor">
    <cofactor evidence="1">
        <name>Ca(2+)</name>
        <dbReference type="ChEBI" id="CHEBI:29108"/>
    </cofactor>
</comment>
<feature type="compositionally biased region" description="Low complexity" evidence="15">
    <location>
        <begin position="346"/>
        <end position="355"/>
    </location>
</feature>
<comment type="catalytic activity">
    <reaction evidence="13">
        <text>a 1,2-diacyl-sn-glycerol + H2O = a 2-acylglycerol + a fatty acid + H(+)</text>
        <dbReference type="Rhea" id="RHEA:33275"/>
        <dbReference type="ChEBI" id="CHEBI:15377"/>
        <dbReference type="ChEBI" id="CHEBI:15378"/>
        <dbReference type="ChEBI" id="CHEBI:17389"/>
        <dbReference type="ChEBI" id="CHEBI:17815"/>
        <dbReference type="ChEBI" id="CHEBI:28868"/>
        <dbReference type="EC" id="3.1.1.116"/>
    </reaction>
    <physiologicalReaction direction="left-to-right" evidence="13">
        <dbReference type="Rhea" id="RHEA:33276"/>
    </physiologicalReaction>
</comment>
<dbReference type="InterPro" id="IPR029058">
    <property type="entry name" value="AB_hydrolase_fold"/>
</dbReference>
<evidence type="ECO:0000256" key="12">
    <source>
        <dbReference type="ARBA" id="ARBA00023136"/>
    </source>
</evidence>
<evidence type="ECO:0000256" key="9">
    <source>
        <dbReference type="ARBA" id="ARBA00022963"/>
    </source>
</evidence>